<feature type="compositionally biased region" description="Acidic residues" evidence="5">
    <location>
        <begin position="565"/>
        <end position="576"/>
    </location>
</feature>
<dbReference type="GO" id="GO:0032040">
    <property type="term" value="C:small-subunit processome"/>
    <property type="evidence" value="ECO:0007669"/>
    <property type="project" value="InterPro"/>
</dbReference>
<evidence type="ECO:0000313" key="7">
    <source>
        <dbReference type="Proteomes" id="UP001201262"/>
    </source>
</evidence>
<comment type="caution">
    <text evidence="6">The sequence shown here is derived from an EMBL/GenBank/DDBJ whole genome shotgun (WGS) entry which is preliminary data.</text>
</comment>
<dbReference type="PANTHER" id="PTHR14150">
    <property type="entry name" value="U3 SMALL NUCLEOLAR RNA-ASSOCIATED PROTEIN 14"/>
    <property type="match status" value="1"/>
</dbReference>
<feature type="region of interest" description="Disordered" evidence="5">
    <location>
        <begin position="483"/>
        <end position="803"/>
    </location>
</feature>
<evidence type="ECO:0000313" key="6">
    <source>
        <dbReference type="EMBL" id="KAH8700491.1"/>
    </source>
</evidence>
<feature type="compositionally biased region" description="Basic and acidic residues" evidence="5">
    <location>
        <begin position="524"/>
        <end position="556"/>
    </location>
</feature>
<sequence>MAGRKSHVLNSREKSAPKLKPRKKASGLNALAVAEHQFPTKAKFPSHRFGEVEDFSKRKRDNEGDSPDTKRRRTEDDSELSEDNGSDSDGHEWKVGQVDTDDDSDIDSDDALGSSDEDRFEGFTFRGSSTNTKSKPKPNPGSNRRREVNLSEEAADDDVFGSEEGDDDLGEGAVDLATAWDMNIGEESDEDAASGPSKQKNPANGLSDTRSDSSSQEDDSEDEESDIEDETDLSVSDDDNAGDQAGLAKLRDFVGSIQTATGKERSGKSNRGQEKATPTEYGLTSARKLTVSDLMSSVTDSQLKSSLKHLDSAVSSKTGSNGKLTVPLPKRQQDRIERTAAFEKSKQTLNRWIDTVKANREAEHISFPLPDPHEQQVSRLGPVKPQTDLESTIQSILVESGLSTNEKSAEKQLLAAEELQTRKMSLEEVQARTAELRKRRDLLFREEIRSKRIKKIKSKSYRRVHRKERQKAEELERQALIDAGVDPDQLDGEDYDRRRAEARMSTKHKESKWAKSLKQTGRTAWDEDARASMADMARRDEELHRRIEGRSVRPDDDYLGSSSSESEDEEDIWDEEERSKSESRKLDRDLETIDDADSERLRGPHSKLLEMGFMKRAEANRKQQNDEEIKQLRRELNGEDESDDSEPQEGRQRFGKSKTEASKQSRAPQNKNEFEETVASEDEESINGATETLENTASSKGNSKSSRGGITKTTKSANAKAATKNASLEDDVVENPWLVQSTRNNRKRQTGNTDQVVDISISSQVAPSADSAKAAARVSKVQSNKPHTTRDNDSSDSDDDSVPVLLKNHDLVKRAFAGDDVVEEFEKEKQETIEEEGDQVIDNTLPGWGNWTGAGISKKQQKRQKRFLTKVEGIKPELRKDAQLGHVIINQKRVKKNAKYMATQLPHPFENKQQYERSLRLPIGPEWSTSDTFHEATKPRVLVKQGIIKPMQRPLS</sequence>
<dbReference type="InterPro" id="IPR006709">
    <property type="entry name" value="SSU_processome_Utp14"/>
</dbReference>
<feature type="region of interest" description="Disordered" evidence="5">
    <location>
        <begin position="311"/>
        <end position="335"/>
    </location>
</feature>
<proteinExistence type="predicted"/>
<feature type="compositionally biased region" description="Acidic residues" evidence="5">
    <location>
        <begin position="638"/>
        <end position="647"/>
    </location>
</feature>
<dbReference type="Proteomes" id="UP001201262">
    <property type="component" value="Unassembled WGS sequence"/>
</dbReference>
<evidence type="ECO:0000256" key="2">
    <source>
        <dbReference type="ARBA" id="ARBA00022553"/>
    </source>
</evidence>
<dbReference type="RefSeq" id="XP_046074197.1">
    <property type="nucleotide sequence ID" value="XM_046210877.1"/>
</dbReference>
<keyword evidence="2" id="KW-0597">Phosphoprotein</keyword>
<feature type="compositionally biased region" description="Acidic residues" evidence="5">
    <location>
        <begin position="153"/>
        <end position="170"/>
    </location>
</feature>
<feature type="compositionally biased region" description="Basic and acidic residues" evidence="5">
    <location>
        <begin position="48"/>
        <end position="75"/>
    </location>
</feature>
<feature type="compositionally biased region" description="Basic and acidic residues" evidence="5">
    <location>
        <begin position="262"/>
        <end position="274"/>
    </location>
</feature>
<evidence type="ECO:0000256" key="5">
    <source>
        <dbReference type="SAM" id="MobiDB-lite"/>
    </source>
</evidence>
<evidence type="ECO:0000256" key="3">
    <source>
        <dbReference type="ARBA" id="ARBA00023242"/>
    </source>
</evidence>
<dbReference type="GO" id="GO:0006364">
    <property type="term" value="P:rRNA processing"/>
    <property type="evidence" value="ECO:0007669"/>
    <property type="project" value="InterPro"/>
</dbReference>
<feature type="compositionally biased region" description="Basic and acidic residues" evidence="5">
    <location>
        <begin position="648"/>
        <end position="663"/>
    </location>
</feature>
<evidence type="ECO:0000256" key="4">
    <source>
        <dbReference type="SAM" id="Coils"/>
    </source>
</evidence>
<feature type="compositionally biased region" description="Polar residues" evidence="5">
    <location>
        <begin position="750"/>
        <end position="764"/>
    </location>
</feature>
<comment type="subcellular location">
    <subcellularLocation>
        <location evidence="1">Nucleus</location>
        <location evidence="1">Nucleolus</location>
    </subcellularLocation>
</comment>
<feature type="compositionally biased region" description="Low complexity" evidence="5">
    <location>
        <begin position="765"/>
        <end position="781"/>
    </location>
</feature>
<dbReference type="PANTHER" id="PTHR14150:SF12">
    <property type="entry name" value="U3 SMALL NUCLEOLAR RNA-ASSOCIATED PROTEIN 14 HOMOLOG A"/>
    <property type="match status" value="1"/>
</dbReference>
<feature type="compositionally biased region" description="Acidic residues" evidence="5">
    <location>
        <begin position="215"/>
        <end position="241"/>
    </location>
</feature>
<feature type="compositionally biased region" description="Low complexity" evidence="5">
    <location>
        <begin position="698"/>
        <end position="726"/>
    </location>
</feature>
<feature type="compositionally biased region" description="Polar residues" evidence="5">
    <location>
        <begin position="687"/>
        <end position="697"/>
    </location>
</feature>
<feature type="compositionally biased region" description="Acidic residues" evidence="5">
    <location>
        <begin position="76"/>
        <end position="86"/>
    </location>
</feature>
<feature type="compositionally biased region" description="Acidic residues" evidence="5">
    <location>
        <begin position="675"/>
        <end position="685"/>
    </location>
</feature>
<dbReference type="EMBL" id="JAJTJA010000004">
    <property type="protein sequence ID" value="KAH8700491.1"/>
    <property type="molecule type" value="Genomic_DNA"/>
</dbReference>
<keyword evidence="4" id="KW-0175">Coiled coil</keyword>
<keyword evidence="7" id="KW-1185">Reference proteome</keyword>
<dbReference type="Pfam" id="PF04615">
    <property type="entry name" value="Utp14"/>
    <property type="match status" value="1"/>
</dbReference>
<evidence type="ECO:0000256" key="1">
    <source>
        <dbReference type="ARBA" id="ARBA00004604"/>
    </source>
</evidence>
<feature type="compositionally biased region" description="Polar residues" evidence="5">
    <location>
        <begin position="196"/>
        <end position="206"/>
    </location>
</feature>
<dbReference type="AlphaFoldDB" id="A0AAD4Q2K8"/>
<accession>A0AAD4Q2K8</accession>
<feature type="compositionally biased region" description="Acidic residues" evidence="5">
    <location>
        <begin position="99"/>
        <end position="110"/>
    </location>
</feature>
<feature type="compositionally biased region" description="Basic and acidic residues" evidence="5">
    <location>
        <begin position="495"/>
        <end position="513"/>
    </location>
</feature>
<protein>
    <submittedName>
        <fullName evidence="6">Utp14 protein-domain-containing protein</fullName>
    </submittedName>
</protein>
<organism evidence="6 7">
    <name type="scientific">Talaromyces proteolyticus</name>
    <dbReference type="NCBI Taxonomy" id="1131652"/>
    <lineage>
        <taxon>Eukaryota</taxon>
        <taxon>Fungi</taxon>
        <taxon>Dikarya</taxon>
        <taxon>Ascomycota</taxon>
        <taxon>Pezizomycotina</taxon>
        <taxon>Eurotiomycetes</taxon>
        <taxon>Eurotiomycetidae</taxon>
        <taxon>Eurotiales</taxon>
        <taxon>Trichocomaceae</taxon>
        <taxon>Talaromyces</taxon>
        <taxon>Talaromyces sect. Bacilispori</taxon>
    </lineage>
</organism>
<keyword evidence="3" id="KW-0539">Nucleus</keyword>
<name>A0AAD4Q2K8_9EURO</name>
<feature type="compositionally biased region" description="Basic and acidic residues" evidence="5">
    <location>
        <begin position="613"/>
        <end position="637"/>
    </location>
</feature>
<gene>
    <name evidence="6" type="ORF">BGW36DRAFT_291915</name>
</gene>
<feature type="coiled-coil region" evidence="4">
    <location>
        <begin position="409"/>
        <end position="478"/>
    </location>
</feature>
<feature type="compositionally biased region" description="Polar residues" evidence="5">
    <location>
        <begin position="313"/>
        <end position="323"/>
    </location>
</feature>
<feature type="compositionally biased region" description="Basic and acidic residues" evidence="5">
    <location>
        <begin position="577"/>
        <end position="591"/>
    </location>
</feature>
<dbReference type="GeneID" id="70241164"/>
<reference evidence="6" key="1">
    <citation type="submission" date="2021-12" db="EMBL/GenBank/DDBJ databases">
        <title>Convergent genome expansion in fungi linked to evolution of root-endophyte symbiosis.</title>
        <authorList>
            <consortium name="DOE Joint Genome Institute"/>
            <person name="Ke Y.-H."/>
            <person name="Bonito G."/>
            <person name="Liao H.-L."/>
            <person name="Looney B."/>
            <person name="Rojas-Flechas A."/>
            <person name="Nash J."/>
            <person name="Hameed K."/>
            <person name="Schadt C."/>
            <person name="Martin F."/>
            <person name="Crous P.W."/>
            <person name="Miettinen O."/>
            <person name="Magnuson J.K."/>
            <person name="Labbe J."/>
            <person name="Jacobson D."/>
            <person name="Doktycz M.J."/>
            <person name="Veneault-Fourrey C."/>
            <person name="Kuo A."/>
            <person name="Mondo S."/>
            <person name="Calhoun S."/>
            <person name="Riley R."/>
            <person name="Ohm R."/>
            <person name="LaButti K."/>
            <person name="Andreopoulos B."/>
            <person name="Pangilinan J."/>
            <person name="Nolan M."/>
            <person name="Tritt A."/>
            <person name="Clum A."/>
            <person name="Lipzen A."/>
            <person name="Daum C."/>
            <person name="Barry K."/>
            <person name="Grigoriev I.V."/>
            <person name="Vilgalys R."/>
        </authorList>
    </citation>
    <scope>NUCLEOTIDE SEQUENCE</scope>
    <source>
        <strain evidence="6">PMI_201</strain>
    </source>
</reference>
<feature type="region of interest" description="Disordered" evidence="5">
    <location>
        <begin position="1"/>
        <end position="283"/>
    </location>
</feature>